<protein>
    <recommendedName>
        <fullName evidence="2">SprT-like domain-containing protein</fullName>
    </recommendedName>
</protein>
<reference evidence="3 4" key="1">
    <citation type="submission" date="2016-04" db="EMBL/GenBank/DDBJ databases">
        <title>A degradative enzymes factory behind the ericoid mycorrhizal symbiosis.</title>
        <authorList>
            <consortium name="DOE Joint Genome Institute"/>
            <person name="Martino E."/>
            <person name="Morin E."/>
            <person name="Grelet G."/>
            <person name="Kuo A."/>
            <person name="Kohler A."/>
            <person name="Daghino S."/>
            <person name="Barry K."/>
            <person name="Choi C."/>
            <person name="Cichocki N."/>
            <person name="Clum A."/>
            <person name="Copeland A."/>
            <person name="Hainaut M."/>
            <person name="Haridas S."/>
            <person name="Labutti K."/>
            <person name="Lindquist E."/>
            <person name="Lipzen A."/>
            <person name="Khouja H.-R."/>
            <person name="Murat C."/>
            <person name="Ohm R."/>
            <person name="Olson A."/>
            <person name="Spatafora J."/>
            <person name="Veneault-Fourrey C."/>
            <person name="Henrissat B."/>
            <person name="Grigoriev I."/>
            <person name="Martin F."/>
            <person name="Perotto S."/>
        </authorList>
    </citation>
    <scope>NUCLEOTIDE SEQUENCE [LARGE SCALE GENOMIC DNA]</scope>
    <source>
        <strain evidence="3 4">F</strain>
    </source>
</reference>
<dbReference type="SMART" id="SM00731">
    <property type="entry name" value="SprT"/>
    <property type="match status" value="1"/>
</dbReference>
<feature type="compositionally biased region" description="Low complexity" evidence="1">
    <location>
        <begin position="1"/>
        <end position="15"/>
    </location>
</feature>
<organism evidence="3 4">
    <name type="scientific">Hyaloscypha variabilis (strain UAMH 11265 / GT02V1 / F)</name>
    <name type="common">Meliniomyces variabilis</name>
    <dbReference type="NCBI Taxonomy" id="1149755"/>
    <lineage>
        <taxon>Eukaryota</taxon>
        <taxon>Fungi</taxon>
        <taxon>Dikarya</taxon>
        <taxon>Ascomycota</taxon>
        <taxon>Pezizomycotina</taxon>
        <taxon>Leotiomycetes</taxon>
        <taxon>Helotiales</taxon>
        <taxon>Hyaloscyphaceae</taxon>
        <taxon>Hyaloscypha</taxon>
        <taxon>Hyaloscypha variabilis</taxon>
    </lineage>
</organism>
<dbReference type="InterPro" id="IPR035240">
    <property type="entry name" value="SprT_Zn_ribbon"/>
</dbReference>
<dbReference type="OrthoDB" id="20772at2759"/>
<dbReference type="CDD" id="cd00084">
    <property type="entry name" value="HMG-box_SF"/>
    <property type="match status" value="1"/>
</dbReference>
<proteinExistence type="predicted"/>
<accession>A0A2J6RV93</accession>
<feature type="region of interest" description="Disordered" evidence="1">
    <location>
        <begin position="68"/>
        <end position="304"/>
    </location>
</feature>
<dbReference type="AlphaFoldDB" id="A0A2J6RV93"/>
<dbReference type="InterPro" id="IPR006640">
    <property type="entry name" value="SprT-like_domain"/>
</dbReference>
<dbReference type="Proteomes" id="UP000235786">
    <property type="component" value="Unassembled WGS sequence"/>
</dbReference>
<dbReference type="GO" id="GO:0006950">
    <property type="term" value="P:response to stress"/>
    <property type="evidence" value="ECO:0007669"/>
    <property type="project" value="UniProtKB-ARBA"/>
</dbReference>
<dbReference type="Pfam" id="PF10263">
    <property type="entry name" value="SprT-like"/>
    <property type="match status" value="1"/>
</dbReference>
<feature type="region of interest" description="Disordered" evidence="1">
    <location>
        <begin position="374"/>
        <end position="471"/>
    </location>
</feature>
<dbReference type="Pfam" id="PF17283">
    <property type="entry name" value="Zn_ribbon_SprT"/>
    <property type="match status" value="1"/>
</dbReference>
<keyword evidence="4" id="KW-1185">Reference proteome</keyword>
<evidence type="ECO:0000259" key="2">
    <source>
        <dbReference type="SMART" id="SM00731"/>
    </source>
</evidence>
<dbReference type="GO" id="GO:0005634">
    <property type="term" value="C:nucleus"/>
    <property type="evidence" value="ECO:0007669"/>
    <property type="project" value="TreeGrafter"/>
</dbReference>
<feature type="compositionally biased region" description="Polar residues" evidence="1">
    <location>
        <begin position="265"/>
        <end position="276"/>
    </location>
</feature>
<dbReference type="STRING" id="1149755.A0A2J6RV93"/>
<feature type="compositionally biased region" description="Basic and acidic residues" evidence="1">
    <location>
        <begin position="134"/>
        <end position="149"/>
    </location>
</feature>
<dbReference type="SUPFAM" id="SSF47095">
    <property type="entry name" value="HMG-box"/>
    <property type="match status" value="1"/>
</dbReference>
<name>A0A2J6RV93_HYAVF</name>
<feature type="domain" description="SprT-like" evidence="2">
    <location>
        <begin position="544"/>
        <end position="710"/>
    </location>
</feature>
<feature type="region of interest" description="Disordered" evidence="1">
    <location>
        <begin position="1"/>
        <end position="50"/>
    </location>
</feature>
<feature type="compositionally biased region" description="Acidic residues" evidence="1">
    <location>
        <begin position="293"/>
        <end position="303"/>
    </location>
</feature>
<evidence type="ECO:0000313" key="4">
    <source>
        <dbReference type="Proteomes" id="UP000235786"/>
    </source>
</evidence>
<feature type="compositionally biased region" description="Basic and acidic residues" evidence="1">
    <location>
        <begin position="227"/>
        <end position="244"/>
    </location>
</feature>
<dbReference type="PANTHER" id="PTHR23099">
    <property type="entry name" value="TRANSCRIPTIONAL REGULATOR"/>
    <property type="match status" value="1"/>
</dbReference>
<dbReference type="InterPro" id="IPR036910">
    <property type="entry name" value="HMG_box_dom_sf"/>
</dbReference>
<evidence type="ECO:0000313" key="3">
    <source>
        <dbReference type="EMBL" id="PMD42426.1"/>
    </source>
</evidence>
<dbReference type="EMBL" id="KZ613943">
    <property type="protein sequence ID" value="PMD42426.1"/>
    <property type="molecule type" value="Genomic_DNA"/>
</dbReference>
<evidence type="ECO:0000256" key="1">
    <source>
        <dbReference type="SAM" id="MobiDB-lite"/>
    </source>
</evidence>
<gene>
    <name evidence="3" type="ORF">L207DRAFT_632197</name>
</gene>
<dbReference type="PANTHER" id="PTHR23099:SF0">
    <property type="entry name" value="GERM CELL NUCLEAR ACIDIC PROTEIN"/>
    <property type="match status" value="1"/>
</dbReference>
<sequence>MARIVEGIGCESGSGSEDEFPSVQELLSTRGKRTPGTRVKSVSMGDKKGGARVRSFIKRDLKSGEVRRKEAEVVNGKDGVPKGLPKKRVLNQKSDNPLLRPFDGASSELLGEGSRRKVRGFGGVTGKKLSAKSVGEEAPAKQDGPKDGKSLAQRRGSELVESVESENENLVPVRSSKKGLKTARKLDLKAPEGKASTRSPSKLMKSVEADHPKVGGMRAVDDYAGPGKEKPSKRFSAKETREDTEAGTSRSTPVESIVSEDEDLQQATKPTKSIQVKQPAEKPRASPPQRVESEEDFELDSDGLSDFIVDDSTFLEEEDTVIDEPAPRSVRKLVKGRRPARIDDSDDEELELRMGKLKVEEDTSNTLDKALKELNLDDSDDEDLVETRRRKQIQPEVLGLPKNDQTQPASSDIEDPFTLRYSPSMNKPIKASKETRFATPPGSPVLKPRGLVSPKKKVPRIPSTPHRPSMDSFWQQDIVNDWNDEYSPRKVILPQPQFKIEGSIPADPSLVSPRKSPVRRDQLLKETKKSFALRKHSLAEKFILELDTKVTNGEITKMSQATGGIRIIWSKTLNSTAGRANWKRETIRNSTNPHLSCYRHYANIELAEKVIDDENRLLNTIAHEFCHLTTFMIDNVKTNPHGKNFKAWGAKVTEMFGNLGIEVTTKHSYAIDYKYIWQCEKCGIEFKRHSKSIDPDRQRCGTCKSRLVQIKPTPKGSKGNTGKEKTLTEYQLFVKENMGKVKLANPGSPQKDIMSLVGKSYKEYKASKLNGRMGSVEMVDATGGMESRQLTPEEDRAAFVSRKLDFLDLTNE</sequence>